<gene>
    <name evidence="1" type="ORF">LNQ82_02830</name>
</gene>
<protein>
    <recommendedName>
        <fullName evidence="3">DUF935 family protein</fullName>
    </recommendedName>
</protein>
<organism evidence="1 2">
    <name type="scientific">Conchiformibius steedae DSM 2580</name>
    <dbReference type="NCBI Taxonomy" id="1121352"/>
    <lineage>
        <taxon>Bacteria</taxon>
        <taxon>Pseudomonadati</taxon>
        <taxon>Pseudomonadota</taxon>
        <taxon>Betaproteobacteria</taxon>
        <taxon>Neisseriales</taxon>
        <taxon>Neisseriaceae</taxon>
        <taxon>Conchiformibius</taxon>
    </lineage>
</organism>
<sequence length="475" mass="52779">MPKRKKNPASALVKSKPLDMKQLVQDTAYALDAFAAQGSDDLLGYLGLSRQQVYQAVMSDDEVDACREDVVSALLASTWRLYGDDTDDVQMDKLYKCIRKNLPAIAEQVVVAKLCGYAVARLVYKQDDDGFVVLSRVISRHDELDRYVPKFDRLVYNGVLGEETADTEFAHLFLTNKATSKNPAGEMAVVRIYPAVMLRREGWRYAYQFTQRYAQPYLVAKTQGDKDAAAQTVSRFKNGGAAAIDVEEELQMLQNAATGEFFRLLEQMANARIQKSVLGRVKTSELINGSRSAQKVEQDNQKDRIDAYLNLMATAVQHIVDALVALNGYYAAPIKVSGNLWFEYASENKVDKDRAERDAKYLATGKVELTEAYYTDVLGFEPEHFRVVSDAKGGANLPLSVRLSDSQDPVQLSADQKIMQPKIQAILSAAAQANSYAEFERLLDGLDLSVGDQILIDRLVYQNSQAVADGMEGKA</sequence>
<name>A0AAE9HXC1_9NEIS</name>
<dbReference type="AlphaFoldDB" id="A0AAE9HXC1"/>
<evidence type="ECO:0000313" key="2">
    <source>
        <dbReference type="Proteomes" id="UP001056819"/>
    </source>
</evidence>
<evidence type="ECO:0008006" key="3">
    <source>
        <dbReference type="Google" id="ProtNLM"/>
    </source>
</evidence>
<dbReference type="EMBL" id="CP097501">
    <property type="protein sequence ID" value="URD68115.1"/>
    <property type="molecule type" value="Genomic_DNA"/>
</dbReference>
<evidence type="ECO:0000313" key="1">
    <source>
        <dbReference type="EMBL" id="URD68115.1"/>
    </source>
</evidence>
<dbReference type="RefSeq" id="WP_027022604.1">
    <property type="nucleotide sequence ID" value="NZ_CP097501.1"/>
</dbReference>
<dbReference type="Proteomes" id="UP001056819">
    <property type="component" value="Chromosome"/>
</dbReference>
<proteinExistence type="predicted"/>
<dbReference type="InterPro" id="IPR009279">
    <property type="entry name" value="Portal_Mu"/>
</dbReference>
<reference evidence="1" key="1">
    <citation type="submission" date="2022-05" db="EMBL/GenBank/DDBJ databases">
        <title>Alysiella filiformis genome sequencing.</title>
        <authorList>
            <person name="Viehboeck T."/>
        </authorList>
    </citation>
    <scope>NUCLEOTIDE SEQUENCE</scope>
    <source>
        <strain evidence="1">DSM 2580</strain>
    </source>
</reference>
<dbReference type="Pfam" id="PF06074">
    <property type="entry name" value="Portal_Mu"/>
    <property type="match status" value="1"/>
</dbReference>
<accession>A0AAE9HXC1</accession>